<feature type="region of interest" description="Disordered" evidence="1">
    <location>
        <begin position="392"/>
        <end position="474"/>
    </location>
</feature>
<proteinExistence type="predicted"/>
<feature type="compositionally biased region" description="Polar residues" evidence="1">
    <location>
        <begin position="503"/>
        <end position="516"/>
    </location>
</feature>
<dbReference type="RefSeq" id="XP_034108241.1">
    <property type="nucleotide sequence ID" value="XM_034252350.2"/>
</dbReference>
<feature type="compositionally biased region" description="Basic and acidic residues" evidence="1">
    <location>
        <begin position="211"/>
        <end position="221"/>
    </location>
</feature>
<feature type="compositionally biased region" description="Polar residues" evidence="1">
    <location>
        <begin position="392"/>
        <end position="403"/>
    </location>
</feature>
<evidence type="ECO:0000256" key="1">
    <source>
        <dbReference type="SAM" id="MobiDB-lite"/>
    </source>
</evidence>
<feature type="region of interest" description="Disordered" evidence="1">
    <location>
        <begin position="259"/>
        <end position="326"/>
    </location>
</feature>
<feature type="compositionally biased region" description="Basic and acidic residues" evidence="1">
    <location>
        <begin position="431"/>
        <end position="455"/>
    </location>
</feature>
<protein>
    <submittedName>
        <fullName evidence="3">Uncharacterized protein LOC117570606</fullName>
    </submittedName>
</protein>
<feature type="region of interest" description="Disordered" evidence="1">
    <location>
        <begin position="181"/>
        <end position="221"/>
    </location>
</feature>
<accession>A0A6P8WX02</accession>
<feature type="compositionally biased region" description="Low complexity" evidence="1">
    <location>
        <begin position="617"/>
        <end position="633"/>
    </location>
</feature>
<dbReference type="AlphaFoldDB" id="A0A6P8WX02"/>
<name>A0A6P8WX02_DROAB</name>
<evidence type="ECO:0000313" key="3">
    <source>
        <dbReference type="RefSeq" id="XP_034108241.1"/>
    </source>
</evidence>
<feature type="region of interest" description="Disordered" evidence="1">
    <location>
        <begin position="503"/>
        <end position="527"/>
    </location>
</feature>
<sequence>MFAMGCASSTPMVATAGSEMLKAATHVAGDAKQKGEAALEDATQTLNATVDTAKETVSTAVAGITNELGNAFKDGTEALDDAKHKVLEGLHLEEPAGGGGGGKPSETEGLSTSRAPTPALDADADSLKTSTPEPEIERALANGSANEEEAPPTPKPSLQEMAELSAQVDAIVATETAATTTTTTAVAAAPSSNVDQRWSRRSEPETETDEEQRRPSTTEWEKLADQLAKSRKFKPYESFAHSQNQFSVYQDYTSLRDKPGHYDGHFSGGNSLETSASQSQSDLSSGHLTPAPTRRGHRDYAKFVGSEQPGSVSRASSRLSNVGGRAFDFNPQRERINLPIANARNAVGGRSLWARGQHDVLPEEPPQLRRSSMTIGHSQPLRAMERNLNVARSTSNLTSSSLQRQHEAKSKHKLRQSMEDVSKKSFNGSRRVSEAVEQSKPRKFADNVDRSDPIKSQRLHSSKPIKQPKESENPLHEAFKSMLMDSARDISSTVMLAKPLKTNQAKLHSPSHVTTCNNSNSPSNNKMPTPLASRASTFIAETTESRSSLVKYATPIETPQLQTPTRQQTAASRASASSVINALTVSPRAASKESTATTIAGHANPIRGRTNVEDKSQSPPASRSASRLSSASSGEVVIKPLSHLNTPSVVSISPESCQVVMTEYEDNDLEAALARLADWRGSSATLHSLRSSNRNSLNSGHFDSRRTSPWLRRQAEHNSHSKDRRTFSSCGIAELTSPSKTAPLDRCEICCNEITMN</sequence>
<dbReference type="OrthoDB" id="7786524at2759"/>
<feature type="region of interest" description="Disordered" evidence="1">
    <location>
        <begin position="588"/>
        <end position="633"/>
    </location>
</feature>
<reference evidence="3" key="1">
    <citation type="submission" date="2025-08" db="UniProtKB">
        <authorList>
            <consortium name="RefSeq"/>
        </authorList>
    </citation>
    <scope>IDENTIFICATION</scope>
    <source>
        <strain evidence="3">15112-1751.03</strain>
        <tissue evidence="3">Whole Adult</tissue>
    </source>
</reference>
<gene>
    <name evidence="3" type="primary">LOC117570606</name>
</gene>
<keyword evidence="2" id="KW-1185">Reference proteome</keyword>
<dbReference type="GeneID" id="117570606"/>
<feature type="compositionally biased region" description="Low complexity" evidence="1">
    <location>
        <begin position="275"/>
        <end position="285"/>
    </location>
</feature>
<feature type="region of interest" description="Disordered" evidence="1">
    <location>
        <begin position="92"/>
        <end position="133"/>
    </location>
</feature>
<evidence type="ECO:0000313" key="2">
    <source>
        <dbReference type="Proteomes" id="UP000515160"/>
    </source>
</evidence>
<feature type="compositionally biased region" description="Polar residues" evidence="1">
    <location>
        <begin position="308"/>
        <end position="320"/>
    </location>
</feature>
<dbReference type="Proteomes" id="UP000515160">
    <property type="component" value="Chromosome 3"/>
</dbReference>
<organism evidence="2 3">
    <name type="scientific">Drosophila albomicans</name>
    <name type="common">Fruit fly</name>
    <dbReference type="NCBI Taxonomy" id="7291"/>
    <lineage>
        <taxon>Eukaryota</taxon>
        <taxon>Metazoa</taxon>
        <taxon>Ecdysozoa</taxon>
        <taxon>Arthropoda</taxon>
        <taxon>Hexapoda</taxon>
        <taxon>Insecta</taxon>
        <taxon>Pterygota</taxon>
        <taxon>Neoptera</taxon>
        <taxon>Endopterygota</taxon>
        <taxon>Diptera</taxon>
        <taxon>Brachycera</taxon>
        <taxon>Muscomorpha</taxon>
        <taxon>Ephydroidea</taxon>
        <taxon>Drosophilidae</taxon>
        <taxon>Drosophila</taxon>
    </lineage>
</organism>